<sequence length="90" mass="10036">MDRLKLPLTITFTIIIVSSVTIFAQNERKFDCTSPTGLQGLCINIANCPPLVRLIKTVPLYQKDVAYLRMSQCGKSSNNKPKVCCVPDDF</sequence>
<evidence type="ECO:0000256" key="4">
    <source>
        <dbReference type="ARBA" id="ARBA00022825"/>
    </source>
</evidence>
<comment type="caution">
    <text evidence="9">The sequence shown here is derived from an EMBL/GenBank/DDBJ whole genome shotgun (WGS) entry which is preliminary data.</text>
</comment>
<evidence type="ECO:0000256" key="5">
    <source>
        <dbReference type="ARBA" id="ARBA00023145"/>
    </source>
</evidence>
<accession>A0AAV7IW52</accession>
<dbReference type="InterPro" id="IPR038565">
    <property type="entry name" value="CLIP_sf"/>
</dbReference>
<keyword evidence="5" id="KW-0865">Zymogen</keyword>
<dbReference type="Proteomes" id="UP000826195">
    <property type="component" value="Unassembled WGS sequence"/>
</dbReference>
<dbReference type="AlphaFoldDB" id="A0AAV7IW52"/>
<dbReference type="GO" id="GO:0006508">
    <property type="term" value="P:proteolysis"/>
    <property type="evidence" value="ECO:0007669"/>
    <property type="project" value="UniProtKB-KW"/>
</dbReference>
<dbReference type="InterPro" id="IPR022700">
    <property type="entry name" value="CLIP"/>
</dbReference>
<evidence type="ECO:0000313" key="10">
    <source>
        <dbReference type="Proteomes" id="UP000826195"/>
    </source>
</evidence>
<organism evidence="9 10">
    <name type="scientific">Cotesia glomerata</name>
    <name type="common">Lepidopteran parasitic wasp</name>
    <name type="synonym">Apanteles glomeratus</name>
    <dbReference type="NCBI Taxonomy" id="32391"/>
    <lineage>
        <taxon>Eukaryota</taxon>
        <taxon>Metazoa</taxon>
        <taxon>Ecdysozoa</taxon>
        <taxon>Arthropoda</taxon>
        <taxon>Hexapoda</taxon>
        <taxon>Insecta</taxon>
        <taxon>Pterygota</taxon>
        <taxon>Neoptera</taxon>
        <taxon>Endopterygota</taxon>
        <taxon>Hymenoptera</taxon>
        <taxon>Apocrita</taxon>
        <taxon>Ichneumonoidea</taxon>
        <taxon>Braconidae</taxon>
        <taxon>Microgastrinae</taxon>
        <taxon>Cotesia</taxon>
    </lineage>
</organism>
<keyword evidence="2" id="KW-0732">Signal</keyword>
<dbReference type="Pfam" id="PF12032">
    <property type="entry name" value="CLIP"/>
    <property type="match status" value="1"/>
</dbReference>
<keyword evidence="7" id="KW-0325">Glycoprotein</keyword>
<evidence type="ECO:0000256" key="6">
    <source>
        <dbReference type="ARBA" id="ARBA00023157"/>
    </source>
</evidence>
<name>A0AAV7IW52_COTGL</name>
<evidence type="ECO:0000256" key="3">
    <source>
        <dbReference type="ARBA" id="ARBA00022801"/>
    </source>
</evidence>
<dbReference type="SMART" id="SM00680">
    <property type="entry name" value="CLIP"/>
    <property type="match status" value="1"/>
</dbReference>
<keyword evidence="10" id="KW-1185">Reference proteome</keyword>
<dbReference type="Gene3D" id="3.30.1640.30">
    <property type="match status" value="1"/>
</dbReference>
<evidence type="ECO:0000256" key="2">
    <source>
        <dbReference type="ARBA" id="ARBA00022729"/>
    </source>
</evidence>
<evidence type="ECO:0000256" key="7">
    <source>
        <dbReference type="ARBA" id="ARBA00023180"/>
    </source>
</evidence>
<dbReference type="EMBL" id="JAHXZJ010000747">
    <property type="protein sequence ID" value="KAH0557284.1"/>
    <property type="molecule type" value="Genomic_DNA"/>
</dbReference>
<dbReference type="PROSITE" id="PS51888">
    <property type="entry name" value="CLIP"/>
    <property type="match status" value="1"/>
</dbReference>
<proteinExistence type="predicted"/>
<gene>
    <name evidence="9" type="ORF">KQX54_002757</name>
</gene>
<evidence type="ECO:0000256" key="1">
    <source>
        <dbReference type="ARBA" id="ARBA00022670"/>
    </source>
</evidence>
<keyword evidence="1" id="KW-0645">Protease</keyword>
<dbReference type="GO" id="GO:0008236">
    <property type="term" value="F:serine-type peptidase activity"/>
    <property type="evidence" value="ECO:0007669"/>
    <property type="project" value="UniProtKB-KW"/>
</dbReference>
<protein>
    <recommendedName>
        <fullName evidence="8">Clip domain-containing protein</fullName>
    </recommendedName>
</protein>
<dbReference type="FunFam" id="3.30.1640.30:FF:000001">
    <property type="entry name" value="Serine protease 7"/>
    <property type="match status" value="1"/>
</dbReference>
<evidence type="ECO:0000259" key="8">
    <source>
        <dbReference type="PROSITE" id="PS51888"/>
    </source>
</evidence>
<evidence type="ECO:0000313" key="9">
    <source>
        <dbReference type="EMBL" id="KAH0557284.1"/>
    </source>
</evidence>
<keyword evidence="4" id="KW-0720">Serine protease</keyword>
<feature type="domain" description="Clip" evidence="8">
    <location>
        <begin position="31"/>
        <end position="85"/>
    </location>
</feature>
<reference evidence="9 10" key="1">
    <citation type="journal article" date="2021" name="J. Hered.">
        <title>A chromosome-level genome assembly of the parasitoid wasp, Cotesia glomerata (Hymenoptera: Braconidae).</title>
        <authorList>
            <person name="Pinto B.J."/>
            <person name="Weis J.J."/>
            <person name="Gamble T."/>
            <person name="Ode P.J."/>
            <person name="Paul R."/>
            <person name="Zaspel J.M."/>
        </authorList>
    </citation>
    <scope>NUCLEOTIDE SEQUENCE [LARGE SCALE GENOMIC DNA]</scope>
    <source>
        <strain evidence="9">CgM1</strain>
    </source>
</reference>
<keyword evidence="6" id="KW-1015">Disulfide bond</keyword>
<keyword evidence="3" id="KW-0378">Hydrolase</keyword>